<evidence type="ECO:0000313" key="3">
    <source>
        <dbReference type="Proteomes" id="UP000188268"/>
    </source>
</evidence>
<proteinExistence type="predicted"/>
<dbReference type="Proteomes" id="UP000188268">
    <property type="component" value="Unassembled WGS sequence"/>
</dbReference>
<feature type="region of interest" description="Disordered" evidence="1">
    <location>
        <begin position="45"/>
        <end position="64"/>
    </location>
</feature>
<dbReference type="EMBL" id="AWWV01006644">
    <property type="protein sequence ID" value="OMP00501.1"/>
    <property type="molecule type" value="Genomic_DNA"/>
</dbReference>
<accession>A0A1R3K0A4</accession>
<evidence type="ECO:0000313" key="2">
    <source>
        <dbReference type="EMBL" id="OMP00501.1"/>
    </source>
</evidence>
<protein>
    <submittedName>
        <fullName evidence="2">Uncharacterized protein</fullName>
    </submittedName>
</protein>
<keyword evidence="3" id="KW-1185">Reference proteome</keyword>
<dbReference type="Gramene" id="OMP00501">
    <property type="protein sequence ID" value="OMP00501"/>
    <property type="gene ID" value="CCACVL1_03338"/>
</dbReference>
<organism evidence="2 3">
    <name type="scientific">Corchorus capsularis</name>
    <name type="common">Jute</name>
    <dbReference type="NCBI Taxonomy" id="210143"/>
    <lineage>
        <taxon>Eukaryota</taxon>
        <taxon>Viridiplantae</taxon>
        <taxon>Streptophyta</taxon>
        <taxon>Embryophyta</taxon>
        <taxon>Tracheophyta</taxon>
        <taxon>Spermatophyta</taxon>
        <taxon>Magnoliopsida</taxon>
        <taxon>eudicotyledons</taxon>
        <taxon>Gunneridae</taxon>
        <taxon>Pentapetalae</taxon>
        <taxon>rosids</taxon>
        <taxon>malvids</taxon>
        <taxon>Malvales</taxon>
        <taxon>Malvaceae</taxon>
        <taxon>Grewioideae</taxon>
        <taxon>Apeibeae</taxon>
        <taxon>Corchorus</taxon>
    </lineage>
</organism>
<feature type="compositionally biased region" description="Basic residues" evidence="1">
    <location>
        <begin position="55"/>
        <end position="64"/>
    </location>
</feature>
<reference evidence="2 3" key="1">
    <citation type="submission" date="2013-09" db="EMBL/GenBank/DDBJ databases">
        <title>Corchorus capsularis genome sequencing.</title>
        <authorList>
            <person name="Alam M."/>
            <person name="Haque M.S."/>
            <person name="Islam M.S."/>
            <person name="Emdad E.M."/>
            <person name="Islam M.M."/>
            <person name="Ahmed B."/>
            <person name="Halim A."/>
            <person name="Hossen Q.M.M."/>
            <person name="Hossain M.Z."/>
            <person name="Ahmed R."/>
            <person name="Khan M.M."/>
            <person name="Islam R."/>
            <person name="Rashid M.M."/>
            <person name="Khan S.A."/>
            <person name="Rahman M.S."/>
            <person name="Alam M."/>
        </authorList>
    </citation>
    <scope>NUCLEOTIDE SEQUENCE [LARGE SCALE GENOMIC DNA]</scope>
    <source>
        <strain evidence="3">cv. CVL-1</strain>
        <tissue evidence="2">Whole seedling</tissue>
    </source>
</reference>
<dbReference type="AlphaFoldDB" id="A0A1R3K0A4"/>
<name>A0A1R3K0A4_COCAP</name>
<sequence>MGLERPEITSVLNVLKSSQWTNLIKITIVRPETIGRKALWFGKSKTIQNSTNGPRKARNNKCSE</sequence>
<gene>
    <name evidence="2" type="ORF">CCACVL1_03338</name>
</gene>
<evidence type="ECO:0000256" key="1">
    <source>
        <dbReference type="SAM" id="MobiDB-lite"/>
    </source>
</evidence>
<comment type="caution">
    <text evidence="2">The sequence shown here is derived from an EMBL/GenBank/DDBJ whole genome shotgun (WGS) entry which is preliminary data.</text>
</comment>